<dbReference type="EMBL" id="BMXL01000045">
    <property type="protein sequence ID" value="GHD37183.1"/>
    <property type="molecule type" value="Genomic_DNA"/>
</dbReference>
<gene>
    <name evidence="1" type="ORF">GCM10007147_45040</name>
</gene>
<evidence type="ECO:0000313" key="2">
    <source>
        <dbReference type="Proteomes" id="UP000654947"/>
    </source>
</evidence>
<reference evidence="1 2" key="1">
    <citation type="journal article" date="2014" name="Int. J. Syst. Evol. Microbiol.">
        <title>Complete genome sequence of Corynebacterium casei LMG S-19264T (=DSM 44701T), isolated from a smear-ripened cheese.</title>
        <authorList>
            <consortium name="US DOE Joint Genome Institute (JGI-PGF)"/>
            <person name="Walter F."/>
            <person name="Albersmeier A."/>
            <person name="Kalinowski J."/>
            <person name="Ruckert C."/>
        </authorList>
    </citation>
    <scope>NUCLEOTIDE SEQUENCE [LARGE SCALE GENOMIC DNA]</scope>
    <source>
        <strain evidence="1 2">KCTC 19473</strain>
    </source>
</reference>
<dbReference type="Proteomes" id="UP000654947">
    <property type="component" value="Unassembled WGS sequence"/>
</dbReference>
<organism evidence="1 2">
    <name type="scientific">Nocardiopsis kunsanensis</name>
    <dbReference type="NCBI Taxonomy" id="141693"/>
    <lineage>
        <taxon>Bacteria</taxon>
        <taxon>Bacillati</taxon>
        <taxon>Actinomycetota</taxon>
        <taxon>Actinomycetes</taxon>
        <taxon>Streptosporangiales</taxon>
        <taxon>Nocardiopsidaceae</taxon>
        <taxon>Nocardiopsis</taxon>
    </lineage>
</organism>
<comment type="caution">
    <text evidence="1">The sequence shown here is derived from an EMBL/GenBank/DDBJ whole genome shotgun (WGS) entry which is preliminary data.</text>
</comment>
<protein>
    <submittedName>
        <fullName evidence="1">Uncharacterized protein</fullName>
    </submittedName>
</protein>
<proteinExistence type="predicted"/>
<sequence length="530" mass="58414">MPRPVTLLYPKREHALSESKSESNETGATVVPFPNRRPEIIRTTDIELYEELRRLLPRLGDVYHRDDALCTVAVTTKRGVTKARIRDLSTDALRAFLHNRVDVMAYTKPDKHGNQDTYRDLIPGSITAMLCGDPDKTVPELTGTATHPLVLPTGQIVTTSGYHDETGLYLTPHVSSVAVPDAPTQDQITEAVTLITTVFGDFPWLDSASFAAYIGILMAPAIRWMGGGVSWRVPAPIISANQAGVGKTALCKVFAALYGQHDTTWPAYSNEELEKRLTTAMREAVEPVIMFDNVPNGMTISSTVLAQFLTQETWRARILGTNTGISVPVTKLVVLNGNNIKPHSDMKRRAIPVTLRYEERHPERRDPDGYAVGDLETWLDCPENVKRLMAALLTIIRGWIADGAPRRPVRMASFGSWASATAGLLDWAGIPGFPDSWGDGVSQEDGEWAEFFEMWEQVLSNEEATAREVLMKFPSEMLPPGATTTSGQPSSRKLGAVLSANEGRWIGGHRLVGRVLKGRVLYRLETAEEG</sequence>
<evidence type="ECO:0000313" key="1">
    <source>
        <dbReference type="EMBL" id="GHD37183.1"/>
    </source>
</evidence>
<keyword evidence="2" id="KW-1185">Reference proteome</keyword>
<name>A0A918XLD8_9ACTN</name>
<dbReference type="AlphaFoldDB" id="A0A918XLD8"/>
<accession>A0A918XLD8</accession>